<organism evidence="1 2">
    <name type="scientific">Adineta steineri</name>
    <dbReference type="NCBI Taxonomy" id="433720"/>
    <lineage>
        <taxon>Eukaryota</taxon>
        <taxon>Metazoa</taxon>
        <taxon>Spiralia</taxon>
        <taxon>Gnathifera</taxon>
        <taxon>Rotifera</taxon>
        <taxon>Eurotatoria</taxon>
        <taxon>Bdelloidea</taxon>
        <taxon>Adinetida</taxon>
        <taxon>Adinetidae</taxon>
        <taxon>Adineta</taxon>
    </lineage>
</organism>
<accession>A0A820NDI7</accession>
<name>A0A820NDI7_9BILA</name>
<evidence type="ECO:0000313" key="1">
    <source>
        <dbReference type="EMBL" id="CAF4389848.1"/>
    </source>
</evidence>
<dbReference type="AlphaFoldDB" id="A0A820NDI7"/>
<sequence>MNILIPMGGIGHRFSKENYRFPKPLINIVGRPMLFWLLDHLDTEEDDIIYLGILESLEKQFDLSQTLKIEYPKRKFETIILDFETRGAVETLFIMLQTINIDRLKYKTISLDCDTIYFEKILKKFRQLSNEMNASFFFKDNIGKPIYSYLKLDEDITQENYPLIKDVREKIMISNNANTGAYAFRSGLI</sequence>
<dbReference type="InterPro" id="IPR029044">
    <property type="entry name" value="Nucleotide-diphossugar_trans"/>
</dbReference>
<gene>
    <name evidence="1" type="ORF">OKA104_LOCUS50813</name>
</gene>
<reference evidence="1" key="1">
    <citation type="submission" date="2021-02" db="EMBL/GenBank/DDBJ databases">
        <authorList>
            <person name="Nowell W R."/>
        </authorList>
    </citation>
    <scope>NUCLEOTIDE SEQUENCE</scope>
</reference>
<comment type="caution">
    <text evidence="1">The sequence shown here is derived from an EMBL/GenBank/DDBJ whole genome shotgun (WGS) entry which is preliminary data.</text>
</comment>
<dbReference type="EMBL" id="CAJOAY010026315">
    <property type="protein sequence ID" value="CAF4389848.1"/>
    <property type="molecule type" value="Genomic_DNA"/>
</dbReference>
<dbReference type="Proteomes" id="UP000663881">
    <property type="component" value="Unassembled WGS sequence"/>
</dbReference>
<dbReference type="SUPFAM" id="SSF53448">
    <property type="entry name" value="Nucleotide-diphospho-sugar transferases"/>
    <property type="match status" value="1"/>
</dbReference>
<feature type="non-terminal residue" evidence="1">
    <location>
        <position position="189"/>
    </location>
</feature>
<evidence type="ECO:0000313" key="2">
    <source>
        <dbReference type="Proteomes" id="UP000663881"/>
    </source>
</evidence>
<evidence type="ECO:0008006" key="3">
    <source>
        <dbReference type="Google" id="ProtNLM"/>
    </source>
</evidence>
<protein>
    <recommendedName>
        <fullName evidence="3">Nucleotidyl transferase domain-containing protein</fullName>
    </recommendedName>
</protein>
<dbReference type="Gene3D" id="3.90.550.10">
    <property type="entry name" value="Spore Coat Polysaccharide Biosynthesis Protein SpsA, Chain A"/>
    <property type="match status" value="1"/>
</dbReference>
<proteinExistence type="predicted"/>